<dbReference type="GO" id="GO:0032324">
    <property type="term" value="P:molybdopterin cofactor biosynthetic process"/>
    <property type="evidence" value="ECO:0007669"/>
    <property type="project" value="UniProtKB-ARBA"/>
</dbReference>
<keyword evidence="17" id="KW-1185">Reference proteome</keyword>
<dbReference type="Gene3D" id="3.20.20.70">
    <property type="entry name" value="Aldolase class I"/>
    <property type="match status" value="1"/>
</dbReference>
<evidence type="ECO:0000256" key="4">
    <source>
        <dbReference type="ARBA" id="ARBA00006804"/>
    </source>
</evidence>
<evidence type="ECO:0000256" key="2">
    <source>
        <dbReference type="ARBA" id="ARBA00003522"/>
    </source>
</evidence>
<comment type="function">
    <text evidence="2">Involved in the biosynthesis of the iron-molybdenum cofactor (FeMo-co or M-cluster) found in the dinitrogenase enzyme of the nitrogenase complex in nitrogen-fixing microorganisms. NifB catalyzes the crucial step of radical SAM-dependent carbide insertion that occurs concomitant with the insertion of a 9th sulfur and the rearrangement/coupling of two [4Fe-4S] clusters into a [8Fe-9S-C] cluster, the precursor to the M-cluster.</text>
</comment>
<evidence type="ECO:0000256" key="8">
    <source>
        <dbReference type="ARBA" id="ARBA00022723"/>
    </source>
</evidence>
<evidence type="ECO:0000313" key="17">
    <source>
        <dbReference type="Proteomes" id="UP000192906"/>
    </source>
</evidence>
<dbReference type="SUPFAM" id="SSF102114">
    <property type="entry name" value="Radical SAM enzymes"/>
    <property type="match status" value="1"/>
</dbReference>
<evidence type="ECO:0000256" key="6">
    <source>
        <dbReference type="ARBA" id="ARBA00022485"/>
    </source>
</evidence>
<dbReference type="Proteomes" id="UP000192906">
    <property type="component" value="Unassembled WGS sequence"/>
</dbReference>
<dbReference type="SFLD" id="SFLDF00281">
    <property type="entry name" value="FeMo_cofactor_biosynthesis_pro"/>
    <property type="match status" value="1"/>
</dbReference>
<dbReference type="OrthoDB" id="9785734at2"/>
<evidence type="ECO:0000256" key="13">
    <source>
        <dbReference type="ARBA" id="ARBA00030926"/>
    </source>
</evidence>
<name>A0A1X7CIS9_9BACT</name>
<dbReference type="SUPFAM" id="SSF53146">
    <property type="entry name" value="Nitrogenase accessory factor-like"/>
    <property type="match status" value="1"/>
</dbReference>
<keyword evidence="7" id="KW-0949">S-adenosyl-L-methionine</keyword>
<evidence type="ECO:0000256" key="14">
    <source>
        <dbReference type="ARBA" id="ARBA00032102"/>
    </source>
</evidence>
<dbReference type="SFLD" id="SFLDS00029">
    <property type="entry name" value="Radical_SAM"/>
    <property type="match status" value="1"/>
</dbReference>
<dbReference type="SMART" id="SM00729">
    <property type="entry name" value="Elp3"/>
    <property type="match status" value="1"/>
</dbReference>
<dbReference type="InterPro" id="IPR007197">
    <property type="entry name" value="rSAM"/>
</dbReference>
<dbReference type="EMBL" id="FWZU01000001">
    <property type="protein sequence ID" value="SME97347.1"/>
    <property type="molecule type" value="Genomic_DNA"/>
</dbReference>
<keyword evidence="10" id="KW-0411">Iron-sulfur</keyword>
<dbReference type="GO" id="GO:0016829">
    <property type="term" value="F:lyase activity"/>
    <property type="evidence" value="ECO:0007669"/>
    <property type="project" value="UniProtKB-KW"/>
</dbReference>
<comment type="cofactor">
    <cofactor evidence="1">
        <name>[4Fe-4S] cluster</name>
        <dbReference type="ChEBI" id="CHEBI:49883"/>
    </cofactor>
</comment>
<dbReference type="InterPro" id="IPR058240">
    <property type="entry name" value="rSAM_sf"/>
</dbReference>
<sequence length="422" mass="45133">MKDTTKHPCFNKETAGSCGRVHLPVAPKCNIQCNYCNRKYDCVNESRPGVTSGVLKPFQAAEYMDQVLTKEPRITVAGIAGPGDPFANPAETLETMRLLNKKHPHLLFCLSSNGMGILPYLDDIKELGVSHVTITISAVDPKIGAKLYAWVKDGNVVYRGEQGAEVLLERQLAAIKGLKERGIIVKINSIVVPGINEDHLVEVAKVVSELGADIQNMIPLKPTADTLFADVKEPGHEIIGPLRKEAGKVIDQMTHCKRCRADAVGLLGDDQSASLCGTLQACSKLTPIEPKAARPYVAVASREGMLINQHLGEAKSFYIWGEGENGTYRLIEERQAPKSGCGPKRWADLAAALKDCRAVLCAAVGQTPQLALEENGIDCHVVSGFVEDGLTAVYTSGDLSKLSGRRGGIAGGCCTGTGTSCG</sequence>
<dbReference type="SFLD" id="SFLDG01067">
    <property type="entry name" value="SPASM/twitch_domain_containing"/>
    <property type="match status" value="1"/>
</dbReference>
<evidence type="ECO:0000256" key="3">
    <source>
        <dbReference type="ARBA" id="ARBA00005155"/>
    </source>
</evidence>
<evidence type="ECO:0000256" key="12">
    <source>
        <dbReference type="ARBA" id="ARBA00023239"/>
    </source>
</evidence>
<feature type="domain" description="Radical SAM core" evidence="15">
    <location>
        <begin position="15"/>
        <end position="262"/>
    </location>
</feature>
<dbReference type="Pfam" id="PF04055">
    <property type="entry name" value="Radical_SAM"/>
    <property type="match status" value="1"/>
</dbReference>
<evidence type="ECO:0000256" key="1">
    <source>
        <dbReference type="ARBA" id="ARBA00001966"/>
    </source>
</evidence>
<keyword evidence="11" id="KW-0535">Nitrogen fixation</keyword>
<dbReference type="InterPro" id="IPR036105">
    <property type="entry name" value="DiNase_FeMo-co_biosyn_sf"/>
</dbReference>
<proteinExistence type="inferred from homology"/>
<accession>A0A1X7CIS9</accession>
<gene>
    <name evidence="16" type="ORF">SAMN06295933_0949</name>
</gene>
<dbReference type="RefSeq" id="WP_085099019.1">
    <property type="nucleotide sequence ID" value="NZ_FWZU01000001.1"/>
</dbReference>
<dbReference type="InterPro" id="IPR013785">
    <property type="entry name" value="Aldolase_TIM"/>
</dbReference>
<dbReference type="CDD" id="cd01335">
    <property type="entry name" value="Radical_SAM"/>
    <property type="match status" value="1"/>
</dbReference>
<dbReference type="GO" id="GO:0051539">
    <property type="term" value="F:4 iron, 4 sulfur cluster binding"/>
    <property type="evidence" value="ECO:0007669"/>
    <property type="project" value="UniProtKB-KW"/>
</dbReference>
<dbReference type="GO" id="GO:0046872">
    <property type="term" value="F:metal ion binding"/>
    <property type="evidence" value="ECO:0007669"/>
    <property type="project" value="UniProtKB-KW"/>
</dbReference>
<dbReference type="STRING" id="1519643.SAMN06295933_0949"/>
<reference evidence="17" key="1">
    <citation type="submission" date="2017-04" db="EMBL/GenBank/DDBJ databases">
        <authorList>
            <person name="Varghese N."/>
            <person name="Submissions S."/>
        </authorList>
    </citation>
    <scope>NUCLEOTIDE SEQUENCE [LARGE SCALE GENOMIC DNA]</scope>
    <source>
        <strain evidence="17">K3S</strain>
    </source>
</reference>
<dbReference type="InterPro" id="IPR000385">
    <property type="entry name" value="MoaA_NifB_PqqE_Fe-S-bd_CS"/>
</dbReference>
<evidence type="ECO:0000256" key="7">
    <source>
        <dbReference type="ARBA" id="ARBA00022691"/>
    </source>
</evidence>
<evidence type="ECO:0000256" key="11">
    <source>
        <dbReference type="ARBA" id="ARBA00023231"/>
    </source>
</evidence>
<evidence type="ECO:0000256" key="9">
    <source>
        <dbReference type="ARBA" id="ARBA00023004"/>
    </source>
</evidence>
<dbReference type="PROSITE" id="PS51918">
    <property type="entry name" value="RADICAL_SAM"/>
    <property type="match status" value="1"/>
</dbReference>
<keyword evidence="12" id="KW-0456">Lyase</keyword>
<organism evidence="16 17">
    <name type="scientific">Desulfovibrio gilichinskyi</name>
    <dbReference type="NCBI Taxonomy" id="1519643"/>
    <lineage>
        <taxon>Bacteria</taxon>
        <taxon>Pseudomonadati</taxon>
        <taxon>Thermodesulfobacteriota</taxon>
        <taxon>Desulfovibrionia</taxon>
        <taxon>Desulfovibrionales</taxon>
        <taxon>Desulfovibrionaceae</taxon>
        <taxon>Desulfovibrio</taxon>
    </lineage>
</organism>
<keyword evidence="8" id="KW-0479">Metal-binding</keyword>
<dbReference type="PANTHER" id="PTHR43787">
    <property type="entry name" value="FEMO COFACTOR BIOSYNTHESIS PROTEIN NIFB-RELATED"/>
    <property type="match status" value="1"/>
</dbReference>
<evidence type="ECO:0000256" key="5">
    <source>
        <dbReference type="ARBA" id="ARBA00021702"/>
    </source>
</evidence>
<evidence type="ECO:0000256" key="10">
    <source>
        <dbReference type="ARBA" id="ARBA00023014"/>
    </source>
</evidence>
<dbReference type="InterPro" id="IPR006638">
    <property type="entry name" value="Elp3/MiaA/NifB-like_rSAM"/>
</dbReference>
<protein>
    <recommendedName>
        <fullName evidence="5">FeMo cofactor biosynthesis protein NifB</fullName>
    </recommendedName>
    <alternativeName>
        <fullName evidence="14">Nitrogenase cofactor maturase NifB</fullName>
    </alternativeName>
    <alternativeName>
        <fullName evidence="13">Radical SAM assemblase NifB</fullName>
    </alternativeName>
</protein>
<keyword evidence="6" id="KW-0004">4Fe-4S</keyword>
<dbReference type="PROSITE" id="PS01305">
    <property type="entry name" value="MOAA_NIFB_PQQE"/>
    <property type="match status" value="1"/>
</dbReference>
<evidence type="ECO:0000313" key="16">
    <source>
        <dbReference type="EMBL" id="SME97347.1"/>
    </source>
</evidence>
<keyword evidence="9" id="KW-0408">Iron</keyword>
<evidence type="ECO:0000259" key="15">
    <source>
        <dbReference type="PROSITE" id="PS51918"/>
    </source>
</evidence>
<comment type="pathway">
    <text evidence="3">Cofactor biosynthesis; Fe-Mo cofactor biosynthesis.</text>
</comment>
<comment type="similarity">
    <text evidence="4">Belongs to the radical SAM superfamily. NifB family.</text>
</comment>
<dbReference type="UniPathway" id="UPA00782"/>
<dbReference type="Pfam" id="PF02579">
    <property type="entry name" value="Nitro_FeMo-Co"/>
    <property type="match status" value="1"/>
</dbReference>
<dbReference type="Gene3D" id="3.30.420.130">
    <property type="entry name" value="Dinitrogenase iron-molybdenum cofactor biosynthesis domain"/>
    <property type="match status" value="1"/>
</dbReference>
<dbReference type="SFLD" id="SFLDG01068">
    <property type="entry name" value="FeMo_cofactor_biosynthesis_pro"/>
    <property type="match status" value="1"/>
</dbReference>
<dbReference type="InterPro" id="IPR003731">
    <property type="entry name" value="Di-Nase_FeMo-co_biosynth"/>
</dbReference>
<dbReference type="PANTHER" id="PTHR43787:SF13">
    <property type="entry name" value="FEMO COFACTOR BIOSYNTHESIS PROTEIN NIFB"/>
    <property type="match status" value="1"/>
</dbReference>
<dbReference type="AlphaFoldDB" id="A0A1X7CIS9"/>